<name>A0A1V9FGW9_9BACT</name>
<dbReference type="InterPro" id="IPR027417">
    <property type="entry name" value="P-loop_NTPase"/>
</dbReference>
<dbReference type="Pfam" id="PF20720">
    <property type="entry name" value="nSTAND3"/>
    <property type="match status" value="1"/>
</dbReference>
<evidence type="ECO:0000259" key="2">
    <source>
        <dbReference type="Pfam" id="PF20720"/>
    </source>
</evidence>
<dbReference type="Proteomes" id="UP000192276">
    <property type="component" value="Unassembled WGS sequence"/>
</dbReference>
<dbReference type="AlphaFoldDB" id="A0A1V9FGW9"/>
<feature type="compositionally biased region" description="Polar residues" evidence="1">
    <location>
        <begin position="740"/>
        <end position="752"/>
    </location>
</feature>
<feature type="region of interest" description="Disordered" evidence="1">
    <location>
        <begin position="718"/>
        <end position="759"/>
    </location>
</feature>
<dbReference type="SUPFAM" id="SSF52540">
    <property type="entry name" value="P-loop containing nucleoside triphosphate hydrolases"/>
    <property type="match status" value="1"/>
</dbReference>
<evidence type="ECO:0000313" key="3">
    <source>
        <dbReference type="EMBL" id="OQP57613.1"/>
    </source>
</evidence>
<dbReference type="EMBL" id="LWBP01000191">
    <property type="protein sequence ID" value="OQP57613.1"/>
    <property type="molecule type" value="Genomic_DNA"/>
</dbReference>
<evidence type="ECO:0000313" key="4">
    <source>
        <dbReference type="Proteomes" id="UP000192276"/>
    </source>
</evidence>
<accession>A0A1V9FGW9</accession>
<comment type="caution">
    <text evidence="3">The sequence shown here is derived from an EMBL/GenBank/DDBJ whole genome shotgun (WGS) entry which is preliminary data.</text>
</comment>
<protein>
    <recommendedName>
        <fullName evidence="2">Novel STAND NTPase 3 domain-containing protein</fullName>
    </recommendedName>
</protein>
<reference evidence="4" key="1">
    <citation type="submission" date="2016-04" db="EMBL/GenBank/DDBJ databases">
        <authorList>
            <person name="Chen L."/>
            <person name="Zhuang W."/>
            <person name="Wang G."/>
        </authorList>
    </citation>
    <scope>NUCLEOTIDE SEQUENCE [LARGE SCALE GENOMIC DNA]</scope>
    <source>
        <strain evidence="4">208</strain>
    </source>
</reference>
<keyword evidence="4" id="KW-1185">Reference proteome</keyword>
<gene>
    <name evidence="3" type="ORF">A4R26_24095</name>
</gene>
<dbReference type="RefSeq" id="WP_081167231.1">
    <property type="nucleotide sequence ID" value="NZ_LWBP01000191.1"/>
</dbReference>
<proteinExistence type="predicted"/>
<feature type="domain" description="Novel STAND NTPase 3" evidence="2">
    <location>
        <begin position="188"/>
        <end position="343"/>
    </location>
</feature>
<sequence length="759" mass="86286">MSASINYNLHQLGWHSFQQLCLSITRDILGQTVESFLDTNDAGKDGAFAGKWKPTGKETIEGKFVIQCKFTAKFESNLTLSDLTDELPKVERLIKAGRCDCYVILTNAGISGQQDEIIKEKFKALGVKHTLIFGSTWICQQIHESKSLRTSVPRLYGLGDLSQILDQRAYDQAKELLASLRDELAKIVITDSYNKALKALNKHSFVLLIGEPAAGKTTIASMLAMSALDQWGAFTVKVDRPDEVVARWNSINPAQFFWIDDAFGVTQYESSLVNSWNHIFPQVKAMLKQGVKIVMTSRDYIYNRARNDLKEGAFPLLQEGQVVIDVHNLSLEEKKQILYNHLKLGKQTKKFLSAIKPHLDYVASHPRFIPETARRLSEPIFTEGLIFHEYTLNEYIDKQERFLQEVIKGLDIDSKAALALIYMRNGQLESPITLTGIENPAIERLGSSVAGVIQSLLALKGGMVQHVTLNDNSFWRFKHPTIGDSYASILIENPEWLEIYITGTSTEKLIDQITCGDVGVQRAVIIPQNYYKAILERLSDFKTTDKYKTSFFSSWGATSALYGFLARRCSKDFLKIYIAANPEVLKVISDPSLYFSASSEVILVVRLHELDLLPDEERKNFVNRLTQCAIDGRDIYALKNDNVRTVFNEDELRILQDRVYTELIPNLDKIRDDFESSYKEKDDPEDHMDDYLGMLKTLEKVYNLPDVDDVVSSERKKAEDWIEEKSQDENRGLPKRNLNKIKSTPDFTSTRSIFDDVDE</sequence>
<organism evidence="3 4">
    <name type="scientific">Niastella populi</name>
    <dbReference type="NCBI Taxonomy" id="550983"/>
    <lineage>
        <taxon>Bacteria</taxon>
        <taxon>Pseudomonadati</taxon>
        <taxon>Bacteroidota</taxon>
        <taxon>Chitinophagia</taxon>
        <taxon>Chitinophagales</taxon>
        <taxon>Chitinophagaceae</taxon>
        <taxon>Niastella</taxon>
    </lineage>
</organism>
<dbReference type="OrthoDB" id="7820209at2"/>
<feature type="compositionally biased region" description="Basic and acidic residues" evidence="1">
    <location>
        <begin position="718"/>
        <end position="732"/>
    </location>
</feature>
<dbReference type="InterPro" id="IPR049050">
    <property type="entry name" value="nSTAND3"/>
</dbReference>
<evidence type="ECO:0000256" key="1">
    <source>
        <dbReference type="SAM" id="MobiDB-lite"/>
    </source>
</evidence>